<dbReference type="AlphaFoldDB" id="A0A4S8IAP1"/>
<feature type="region of interest" description="Disordered" evidence="1">
    <location>
        <begin position="53"/>
        <end position="83"/>
    </location>
</feature>
<keyword evidence="3" id="KW-1185">Reference proteome</keyword>
<name>A0A4S8IAP1_MUSBA</name>
<comment type="caution">
    <text evidence="2">The sequence shown here is derived from an EMBL/GenBank/DDBJ whole genome shotgun (WGS) entry which is preliminary data.</text>
</comment>
<reference evidence="2 3" key="1">
    <citation type="journal article" date="2019" name="Nat. Plants">
        <title>Genome sequencing of Musa balbisiana reveals subgenome evolution and function divergence in polyploid bananas.</title>
        <authorList>
            <person name="Yao X."/>
        </authorList>
    </citation>
    <scope>NUCLEOTIDE SEQUENCE [LARGE SCALE GENOMIC DNA]</scope>
    <source>
        <strain evidence="3">cv. DH-PKW</strain>
        <tissue evidence="2">Leaves</tissue>
    </source>
</reference>
<gene>
    <name evidence="2" type="ORF">C4D60_Mb02t05030</name>
</gene>
<organism evidence="2 3">
    <name type="scientific">Musa balbisiana</name>
    <name type="common">Banana</name>
    <dbReference type="NCBI Taxonomy" id="52838"/>
    <lineage>
        <taxon>Eukaryota</taxon>
        <taxon>Viridiplantae</taxon>
        <taxon>Streptophyta</taxon>
        <taxon>Embryophyta</taxon>
        <taxon>Tracheophyta</taxon>
        <taxon>Spermatophyta</taxon>
        <taxon>Magnoliopsida</taxon>
        <taxon>Liliopsida</taxon>
        <taxon>Zingiberales</taxon>
        <taxon>Musaceae</taxon>
        <taxon>Musa</taxon>
    </lineage>
</organism>
<evidence type="ECO:0000313" key="3">
    <source>
        <dbReference type="Proteomes" id="UP000317650"/>
    </source>
</evidence>
<evidence type="ECO:0000256" key="1">
    <source>
        <dbReference type="SAM" id="MobiDB-lite"/>
    </source>
</evidence>
<accession>A0A4S8IAP1</accession>
<dbReference type="Proteomes" id="UP000317650">
    <property type="component" value="Chromosome 2"/>
</dbReference>
<evidence type="ECO:0000313" key="2">
    <source>
        <dbReference type="EMBL" id="THU44212.1"/>
    </source>
</evidence>
<protein>
    <submittedName>
        <fullName evidence="2">Uncharacterized protein</fullName>
    </submittedName>
</protein>
<dbReference type="EMBL" id="PYDT01000011">
    <property type="protein sequence ID" value="THU44212.1"/>
    <property type="molecule type" value="Genomic_DNA"/>
</dbReference>
<sequence>MPSSSSQTCFATLDGIDSVPPIALGLSSSHRYLHPINGCHHLYLRELSGSRRRGTSTPSLVHAGDEGTLGIGIDSDDGKMERTGVSAGVNATDAVGQRPSNAVGSALSPSSIAASTRLVMVVRSRSPRAGLTYVKCVGSPVSTEPPSTDDAGPTA</sequence>
<proteinExistence type="predicted"/>